<evidence type="ECO:0000256" key="3">
    <source>
        <dbReference type="ARBA" id="ARBA00022578"/>
    </source>
</evidence>
<accession>A0A1H3DJR2</accession>
<evidence type="ECO:0000313" key="8">
    <source>
        <dbReference type="Proteomes" id="UP000198828"/>
    </source>
</evidence>
<dbReference type="PANTHER" id="PTHR33217">
    <property type="entry name" value="TRANSPOSASE FOR INSERTION SEQUENCE ELEMENT IS1081"/>
    <property type="match status" value="1"/>
</dbReference>
<reference evidence="7 8" key="1">
    <citation type="submission" date="2016-10" db="EMBL/GenBank/DDBJ databases">
        <authorList>
            <person name="de Groot N.N."/>
        </authorList>
    </citation>
    <scope>NUCLEOTIDE SEQUENCE [LARGE SCALE GENOMIC DNA]</scope>
    <source>
        <strain evidence="7 8">DSM 23310</strain>
    </source>
</reference>
<dbReference type="NCBIfam" id="NF033543">
    <property type="entry name" value="transpos_IS256"/>
    <property type="match status" value="1"/>
</dbReference>
<comment type="function">
    <text evidence="1 6">Required for the transposition of the insertion element.</text>
</comment>
<protein>
    <recommendedName>
        <fullName evidence="6">Mutator family transposase</fullName>
    </recommendedName>
</protein>
<keyword evidence="5 6" id="KW-0233">DNA recombination</keyword>
<dbReference type="EMBL" id="FNNG01000015">
    <property type="protein sequence ID" value="SDX66597.1"/>
    <property type="molecule type" value="Genomic_DNA"/>
</dbReference>
<dbReference type="InterPro" id="IPR001207">
    <property type="entry name" value="Transposase_mutator"/>
</dbReference>
<name>A0A1H3DJR2_9FIRM</name>
<evidence type="ECO:0000256" key="6">
    <source>
        <dbReference type="RuleBase" id="RU365089"/>
    </source>
</evidence>
<dbReference type="GO" id="GO:0003677">
    <property type="term" value="F:DNA binding"/>
    <property type="evidence" value="ECO:0007669"/>
    <property type="project" value="UniProtKB-UniRule"/>
</dbReference>
<evidence type="ECO:0000256" key="1">
    <source>
        <dbReference type="ARBA" id="ARBA00002190"/>
    </source>
</evidence>
<dbReference type="GO" id="GO:0004803">
    <property type="term" value="F:transposase activity"/>
    <property type="evidence" value="ECO:0007669"/>
    <property type="project" value="UniProtKB-UniRule"/>
</dbReference>
<keyword evidence="8" id="KW-1185">Reference proteome</keyword>
<comment type="similarity">
    <text evidence="2 6">Belongs to the transposase mutator family.</text>
</comment>
<dbReference type="PANTHER" id="PTHR33217:SF8">
    <property type="entry name" value="MUTATOR FAMILY TRANSPOSASE"/>
    <property type="match status" value="1"/>
</dbReference>
<dbReference type="GO" id="GO:0006313">
    <property type="term" value="P:DNA transposition"/>
    <property type="evidence" value="ECO:0007669"/>
    <property type="project" value="UniProtKB-UniRule"/>
</dbReference>
<dbReference type="Proteomes" id="UP000198828">
    <property type="component" value="Unassembled WGS sequence"/>
</dbReference>
<dbReference type="AlphaFoldDB" id="A0A1H3DJR2"/>
<keyword evidence="4 6" id="KW-0238">DNA-binding</keyword>
<sequence length="212" mass="24397">MLWEEKDQKEKMLMAELDEHLDYEYGEKPLSLNTRNGYSSKRVKGSNGEVEIKIPRDRDGSFEPQIVKKHTKDISNIENPIISMYGMGMTTRDISAHIQEIYGFGLSESTVSKITNKVLPTIEEWLQRPLEKLYLFVFMDAIHYNVRDNGAVVKKAVYVVLAYTMDGLKKVLGMYVGENESSKYWLMVLNNLKNRDLEDVLIFATDNLPGFS</sequence>
<evidence type="ECO:0000256" key="4">
    <source>
        <dbReference type="ARBA" id="ARBA00023125"/>
    </source>
</evidence>
<organism evidence="7 8">
    <name type="scientific">Tepidimicrobium xylanilyticum</name>
    <dbReference type="NCBI Taxonomy" id="1123352"/>
    <lineage>
        <taxon>Bacteria</taxon>
        <taxon>Bacillati</taxon>
        <taxon>Bacillota</taxon>
        <taxon>Tissierellia</taxon>
        <taxon>Tissierellales</taxon>
        <taxon>Tepidimicrobiaceae</taxon>
        <taxon>Tepidimicrobium</taxon>
    </lineage>
</organism>
<proteinExistence type="inferred from homology"/>
<keyword evidence="3 6" id="KW-0815">Transposition</keyword>
<keyword evidence="6" id="KW-0814">Transposable element</keyword>
<evidence type="ECO:0000256" key="5">
    <source>
        <dbReference type="ARBA" id="ARBA00023172"/>
    </source>
</evidence>
<gene>
    <name evidence="7" type="ORF">SAMN05660923_02702</name>
</gene>
<evidence type="ECO:0000256" key="2">
    <source>
        <dbReference type="ARBA" id="ARBA00010961"/>
    </source>
</evidence>
<dbReference type="Pfam" id="PF00872">
    <property type="entry name" value="Transposase_mut"/>
    <property type="match status" value="1"/>
</dbReference>
<evidence type="ECO:0000313" key="7">
    <source>
        <dbReference type="EMBL" id="SDX66597.1"/>
    </source>
</evidence>